<evidence type="ECO:0000313" key="2">
    <source>
        <dbReference type="EMBL" id="HHV68547.1"/>
    </source>
</evidence>
<name>A0A7V6PCQ3_9HYPH</name>
<feature type="signal peptide" evidence="1">
    <location>
        <begin position="1"/>
        <end position="21"/>
    </location>
</feature>
<reference evidence="2 3" key="1">
    <citation type="journal article" date="2020" name="Biotechnol. Biofuels">
        <title>New insights from the biogas microbiome by comprehensive genome-resolved metagenomics of nearly 1600 species originating from multiple anaerobic digesters.</title>
        <authorList>
            <person name="Campanaro S."/>
            <person name="Treu L."/>
            <person name="Rodriguez-R L.M."/>
            <person name="Kovalovszki A."/>
            <person name="Ziels R.M."/>
            <person name="Maus I."/>
            <person name="Zhu X."/>
            <person name="Kougias P.G."/>
            <person name="Basile A."/>
            <person name="Luo G."/>
            <person name="Schluter A."/>
            <person name="Konstantinidis K.T."/>
            <person name="Angelidaki I."/>
        </authorList>
    </citation>
    <scope>NUCLEOTIDE SEQUENCE [LARGE SCALE GENOMIC DNA]</scope>
    <source>
        <strain evidence="2">AS04akNAM_66</strain>
    </source>
</reference>
<proteinExistence type="predicted"/>
<sequence length="177" mass="19062">MFKKVILATGILATLAYSSHAQDAKFVFRYKAETTGLLASAHPPSKPDEPFDIIKHLSISNVRAAWKDVNGNGFFDAADALGVNYTIKNTHSSQSISYSIKKNLGSYQISTEQITLAPGESFNDEGMTGITTDLVNNFDPGTHVLNGGILISSDFGSRTANSENQILLEVSACSKMI</sequence>
<feature type="chain" id="PRO_5030572428" evidence="1">
    <location>
        <begin position="22"/>
        <end position="177"/>
    </location>
</feature>
<evidence type="ECO:0000256" key="1">
    <source>
        <dbReference type="SAM" id="SignalP"/>
    </source>
</evidence>
<dbReference type="Proteomes" id="UP000551563">
    <property type="component" value="Unassembled WGS sequence"/>
</dbReference>
<dbReference type="AlphaFoldDB" id="A0A7V6PCQ3"/>
<comment type="caution">
    <text evidence="2">The sequence shown here is derived from an EMBL/GenBank/DDBJ whole genome shotgun (WGS) entry which is preliminary data.</text>
</comment>
<keyword evidence="1" id="KW-0732">Signal</keyword>
<gene>
    <name evidence="2" type="ORF">GXX48_13000</name>
</gene>
<protein>
    <submittedName>
        <fullName evidence="2">Uncharacterized protein</fullName>
    </submittedName>
</protein>
<accession>A0A7V6PCQ3</accession>
<dbReference type="EMBL" id="DUMN01000371">
    <property type="protein sequence ID" value="HHV68547.1"/>
    <property type="molecule type" value="Genomic_DNA"/>
</dbReference>
<evidence type="ECO:0000313" key="3">
    <source>
        <dbReference type="Proteomes" id="UP000551563"/>
    </source>
</evidence>
<organism evidence="2 3">
    <name type="scientific">Brucella intermedia</name>
    <dbReference type="NCBI Taxonomy" id="94625"/>
    <lineage>
        <taxon>Bacteria</taxon>
        <taxon>Pseudomonadati</taxon>
        <taxon>Pseudomonadota</taxon>
        <taxon>Alphaproteobacteria</taxon>
        <taxon>Hyphomicrobiales</taxon>
        <taxon>Brucellaceae</taxon>
        <taxon>Brucella/Ochrobactrum group</taxon>
        <taxon>Brucella</taxon>
    </lineage>
</organism>